<dbReference type="Proteomes" id="UP001153332">
    <property type="component" value="Unassembled WGS sequence"/>
</dbReference>
<reference evidence="1" key="1">
    <citation type="submission" date="2022-12" db="EMBL/GenBank/DDBJ databases">
        <title>Genome Sequence of Lasiodiplodia mahajangana.</title>
        <authorList>
            <person name="Buettner E."/>
        </authorList>
    </citation>
    <scope>NUCLEOTIDE SEQUENCE</scope>
    <source>
        <strain evidence="1">VT137</strain>
    </source>
</reference>
<organism evidence="1 2">
    <name type="scientific">Lasiodiplodia mahajangana</name>
    <dbReference type="NCBI Taxonomy" id="1108764"/>
    <lineage>
        <taxon>Eukaryota</taxon>
        <taxon>Fungi</taxon>
        <taxon>Dikarya</taxon>
        <taxon>Ascomycota</taxon>
        <taxon>Pezizomycotina</taxon>
        <taxon>Dothideomycetes</taxon>
        <taxon>Dothideomycetes incertae sedis</taxon>
        <taxon>Botryosphaeriales</taxon>
        <taxon>Botryosphaeriaceae</taxon>
        <taxon>Lasiodiplodia</taxon>
    </lineage>
</organism>
<sequence>MAGHLPNQDGIKRQYLEGDDNSTPAQKRLRDRAGPSRKTSLSKEGGPATIISRLFHGTTELWLLVLREQSWPFTFNPAPLETTKSEDHPDQNSNNRENFWDEARLQLGEERDRLCLWKVGVADRDIDGLLESWSDTHRQLGKAILGALLRLAVSISTSVDLHKDTPLLQKSAQKLDQVITEARNATSDNPREHSSPELATPTQLLARLQSDVAKLSKLSLQIKLATANKT</sequence>
<protein>
    <submittedName>
        <fullName evidence="1">Uncharacterized protein</fullName>
    </submittedName>
</protein>
<name>A0ACC2JLB3_9PEZI</name>
<accession>A0ACC2JLB3</accession>
<comment type="caution">
    <text evidence="1">The sequence shown here is derived from an EMBL/GenBank/DDBJ whole genome shotgun (WGS) entry which is preliminary data.</text>
</comment>
<keyword evidence="2" id="KW-1185">Reference proteome</keyword>
<proteinExistence type="predicted"/>
<gene>
    <name evidence="1" type="ORF">O1611_g5347</name>
</gene>
<evidence type="ECO:0000313" key="2">
    <source>
        <dbReference type="Proteomes" id="UP001153332"/>
    </source>
</evidence>
<evidence type="ECO:0000313" key="1">
    <source>
        <dbReference type="EMBL" id="KAJ8128287.1"/>
    </source>
</evidence>
<dbReference type="EMBL" id="JAPUUL010001119">
    <property type="protein sequence ID" value="KAJ8128287.1"/>
    <property type="molecule type" value="Genomic_DNA"/>
</dbReference>